<keyword evidence="2" id="KW-1185">Reference proteome</keyword>
<proteinExistence type="predicted"/>
<dbReference type="Proteomes" id="UP000789525">
    <property type="component" value="Unassembled WGS sequence"/>
</dbReference>
<comment type="caution">
    <text evidence="1">The sequence shown here is derived from an EMBL/GenBank/DDBJ whole genome shotgun (WGS) entry which is preliminary data.</text>
</comment>
<sequence>QLPDVKLFVRGMDSLSEQSGVEYTPLPTITFITPPPEPPKNLREFQVVAFAEHTKPYYEQSHIKIPDSPFPSFLEEM</sequence>
<organism evidence="1 2">
    <name type="scientific">Acaulospora colombiana</name>
    <dbReference type="NCBI Taxonomy" id="27376"/>
    <lineage>
        <taxon>Eukaryota</taxon>
        <taxon>Fungi</taxon>
        <taxon>Fungi incertae sedis</taxon>
        <taxon>Mucoromycota</taxon>
        <taxon>Glomeromycotina</taxon>
        <taxon>Glomeromycetes</taxon>
        <taxon>Diversisporales</taxon>
        <taxon>Acaulosporaceae</taxon>
        <taxon>Acaulospora</taxon>
    </lineage>
</organism>
<accession>A0ACA9QQW2</accession>
<evidence type="ECO:0000313" key="1">
    <source>
        <dbReference type="EMBL" id="CAG8758123.1"/>
    </source>
</evidence>
<name>A0ACA9QQW2_9GLOM</name>
<evidence type="ECO:0000313" key="2">
    <source>
        <dbReference type="Proteomes" id="UP000789525"/>
    </source>
</evidence>
<gene>
    <name evidence="1" type="ORF">ACOLOM_LOCUS13069</name>
</gene>
<feature type="non-terminal residue" evidence="1">
    <location>
        <position position="1"/>
    </location>
</feature>
<reference evidence="1" key="1">
    <citation type="submission" date="2021-06" db="EMBL/GenBank/DDBJ databases">
        <authorList>
            <person name="Kallberg Y."/>
            <person name="Tangrot J."/>
            <person name="Rosling A."/>
        </authorList>
    </citation>
    <scope>NUCLEOTIDE SEQUENCE</scope>
    <source>
        <strain evidence="1">CL356</strain>
    </source>
</reference>
<protein>
    <submittedName>
        <fullName evidence="1">7014_t:CDS:1</fullName>
    </submittedName>
</protein>
<dbReference type="EMBL" id="CAJVPT010057218">
    <property type="protein sequence ID" value="CAG8758123.1"/>
    <property type="molecule type" value="Genomic_DNA"/>
</dbReference>